<evidence type="ECO:0000256" key="2">
    <source>
        <dbReference type="ARBA" id="ARBA00022824"/>
    </source>
</evidence>
<evidence type="ECO:0000256" key="4">
    <source>
        <dbReference type="ARBA" id="ARBA00023034"/>
    </source>
</evidence>
<dbReference type="STRING" id="65357.A0A024GI49"/>
<name>A0A024GI49_9STRA</name>
<dbReference type="InParanoid" id="A0A024GI49"/>
<dbReference type="Gene3D" id="3.30.450.70">
    <property type="match status" value="1"/>
</dbReference>
<dbReference type="PANTHER" id="PTHR23249">
    <property type="entry name" value="TRAFFICKING PROTEIN PARTICLE COMPLEX SUBUNIT"/>
    <property type="match status" value="1"/>
</dbReference>
<keyword evidence="4 6" id="KW-0333">Golgi apparatus</keyword>
<comment type="subcellular location">
    <subcellularLocation>
        <location evidence="6">Endoplasmic reticulum</location>
    </subcellularLocation>
    <subcellularLocation>
        <location evidence="6">Golgi apparatus</location>
        <location evidence="6">cis-Golgi network</location>
    </subcellularLocation>
</comment>
<dbReference type="GO" id="GO:0005794">
    <property type="term" value="C:Golgi apparatus"/>
    <property type="evidence" value="ECO:0007669"/>
    <property type="project" value="UniProtKB-SubCell"/>
</dbReference>
<dbReference type="EMBL" id="CAIX01000132">
    <property type="protein sequence ID" value="CCI46563.1"/>
    <property type="molecule type" value="Genomic_DNA"/>
</dbReference>
<keyword evidence="1 6" id="KW-0813">Transport</keyword>
<evidence type="ECO:0000256" key="5">
    <source>
        <dbReference type="ARBA" id="ARBA00038167"/>
    </source>
</evidence>
<keyword evidence="8" id="KW-1185">Reference proteome</keyword>
<dbReference type="GO" id="GO:0030008">
    <property type="term" value="C:TRAPP complex"/>
    <property type="evidence" value="ECO:0007669"/>
    <property type="project" value="UniProtKB-UniRule"/>
</dbReference>
<organism evidence="7 8">
    <name type="scientific">Albugo candida</name>
    <dbReference type="NCBI Taxonomy" id="65357"/>
    <lineage>
        <taxon>Eukaryota</taxon>
        <taxon>Sar</taxon>
        <taxon>Stramenopiles</taxon>
        <taxon>Oomycota</taxon>
        <taxon>Peronosporomycetes</taxon>
        <taxon>Albuginales</taxon>
        <taxon>Albuginaceae</taxon>
        <taxon>Albugo</taxon>
    </lineage>
</organism>
<evidence type="ECO:0000313" key="8">
    <source>
        <dbReference type="Proteomes" id="UP000053237"/>
    </source>
</evidence>
<evidence type="ECO:0000256" key="3">
    <source>
        <dbReference type="ARBA" id="ARBA00022892"/>
    </source>
</evidence>
<dbReference type="SUPFAM" id="SSF64356">
    <property type="entry name" value="SNARE-like"/>
    <property type="match status" value="1"/>
</dbReference>
<comment type="subunit">
    <text evidence="6">Part of the multisubunit transport protein particle (TRAPP) complex.</text>
</comment>
<dbReference type="Proteomes" id="UP000053237">
    <property type="component" value="Unassembled WGS sequence"/>
</dbReference>
<evidence type="ECO:0000256" key="1">
    <source>
        <dbReference type="ARBA" id="ARBA00022448"/>
    </source>
</evidence>
<dbReference type="Pfam" id="PF04099">
    <property type="entry name" value="Sybindin"/>
    <property type="match status" value="1"/>
</dbReference>
<dbReference type="SMART" id="SM01399">
    <property type="entry name" value="Sybindin"/>
    <property type="match status" value="1"/>
</dbReference>
<dbReference type="InterPro" id="IPR007233">
    <property type="entry name" value="TRAPPC"/>
</dbReference>
<keyword evidence="3 6" id="KW-0931">ER-Golgi transport</keyword>
<comment type="caution">
    <text evidence="7">The sequence shown here is derived from an EMBL/GenBank/DDBJ whole genome shotgun (WGS) entry which is preliminary data.</text>
</comment>
<keyword evidence="2 6" id="KW-0256">Endoplasmic reticulum</keyword>
<comment type="similarity">
    <text evidence="5">Belongs to the TRAPP small subunits family. BET5 subfamily.</text>
</comment>
<sequence>MAHVCITKSGTEMERLLFGLLFSLKEFVNKIAPSSGHEECGIGSFGKCESLHRYQTDTYICHQYETSSGFRFILLSDTHSGDLSSVLRHIYTNIFVAYVMNNPLYDPHRIKTIDNQLFQAHLLQYLEGLPCY</sequence>
<accession>A0A024GI49</accession>
<gene>
    <name evidence="7" type="ORF">BN9_075060</name>
</gene>
<evidence type="ECO:0000256" key="6">
    <source>
        <dbReference type="RuleBase" id="RU366065"/>
    </source>
</evidence>
<evidence type="ECO:0000313" key="7">
    <source>
        <dbReference type="EMBL" id="CCI46563.1"/>
    </source>
</evidence>
<proteinExistence type="inferred from homology"/>
<dbReference type="GO" id="GO:0006888">
    <property type="term" value="P:endoplasmic reticulum to Golgi vesicle-mediated transport"/>
    <property type="evidence" value="ECO:0007669"/>
    <property type="project" value="UniProtKB-UniRule"/>
</dbReference>
<dbReference type="PANTHER" id="PTHR23249:SF16">
    <property type="entry name" value="TRAFFICKING PROTEIN PARTICLE COMPLEX SUBUNIT 1"/>
    <property type="match status" value="1"/>
</dbReference>
<reference evidence="7 8" key="1">
    <citation type="submission" date="2012-05" db="EMBL/GenBank/DDBJ databases">
        <title>Recombination and specialization in a pathogen metapopulation.</title>
        <authorList>
            <person name="Gardiner A."/>
            <person name="Kemen E."/>
            <person name="Schultz-Larsen T."/>
            <person name="MacLean D."/>
            <person name="Van Oosterhout C."/>
            <person name="Jones J.D.G."/>
        </authorList>
    </citation>
    <scope>NUCLEOTIDE SEQUENCE [LARGE SCALE GENOMIC DNA]</scope>
    <source>
        <strain evidence="7 8">Ac Nc2</strain>
    </source>
</reference>
<dbReference type="AlphaFoldDB" id="A0A024GI49"/>
<dbReference type="InterPro" id="IPR011012">
    <property type="entry name" value="Longin-like_dom_sf"/>
</dbReference>
<protein>
    <recommendedName>
        <fullName evidence="6">Trafficking protein particle complex subunit</fullName>
    </recommendedName>
</protein>
<dbReference type="GO" id="GO:0005783">
    <property type="term" value="C:endoplasmic reticulum"/>
    <property type="evidence" value="ECO:0007669"/>
    <property type="project" value="UniProtKB-SubCell"/>
</dbReference>
<dbReference type="OrthoDB" id="246406at2759"/>